<accession>A0A834I9C3</accession>
<name>A0A834I9C3_RHYFE</name>
<dbReference type="Proteomes" id="UP000625711">
    <property type="component" value="Unassembled WGS sequence"/>
</dbReference>
<evidence type="ECO:0000313" key="2">
    <source>
        <dbReference type="EMBL" id="KAF7276890.1"/>
    </source>
</evidence>
<protein>
    <submittedName>
        <fullName evidence="2">Uncharacterized protein</fullName>
    </submittedName>
</protein>
<dbReference type="AlphaFoldDB" id="A0A834I9C3"/>
<keyword evidence="3" id="KW-1185">Reference proteome</keyword>
<evidence type="ECO:0000256" key="1">
    <source>
        <dbReference type="SAM" id="MobiDB-lite"/>
    </source>
</evidence>
<organism evidence="2 3">
    <name type="scientific">Rhynchophorus ferrugineus</name>
    <name type="common">Red palm weevil</name>
    <name type="synonym">Curculio ferrugineus</name>
    <dbReference type="NCBI Taxonomy" id="354439"/>
    <lineage>
        <taxon>Eukaryota</taxon>
        <taxon>Metazoa</taxon>
        <taxon>Ecdysozoa</taxon>
        <taxon>Arthropoda</taxon>
        <taxon>Hexapoda</taxon>
        <taxon>Insecta</taxon>
        <taxon>Pterygota</taxon>
        <taxon>Neoptera</taxon>
        <taxon>Endopterygota</taxon>
        <taxon>Coleoptera</taxon>
        <taxon>Polyphaga</taxon>
        <taxon>Cucujiformia</taxon>
        <taxon>Curculionidae</taxon>
        <taxon>Dryophthorinae</taxon>
        <taxon>Rhynchophorus</taxon>
    </lineage>
</organism>
<reference evidence="2" key="1">
    <citation type="submission" date="2020-08" db="EMBL/GenBank/DDBJ databases">
        <title>Genome sequencing and assembly of the red palm weevil Rhynchophorus ferrugineus.</title>
        <authorList>
            <person name="Dias G.B."/>
            <person name="Bergman C.M."/>
            <person name="Manee M."/>
        </authorList>
    </citation>
    <scope>NUCLEOTIDE SEQUENCE</scope>
    <source>
        <strain evidence="2">AA-2017</strain>
        <tissue evidence="2">Whole larva</tissue>
    </source>
</reference>
<comment type="caution">
    <text evidence="2">The sequence shown here is derived from an EMBL/GenBank/DDBJ whole genome shotgun (WGS) entry which is preliminary data.</text>
</comment>
<gene>
    <name evidence="2" type="ORF">GWI33_009682</name>
</gene>
<evidence type="ECO:0000313" key="3">
    <source>
        <dbReference type="Proteomes" id="UP000625711"/>
    </source>
</evidence>
<dbReference type="EMBL" id="JAACXV010005161">
    <property type="protein sequence ID" value="KAF7276890.1"/>
    <property type="molecule type" value="Genomic_DNA"/>
</dbReference>
<feature type="compositionally biased region" description="Acidic residues" evidence="1">
    <location>
        <begin position="1"/>
        <end position="15"/>
    </location>
</feature>
<proteinExistence type="predicted"/>
<feature type="region of interest" description="Disordered" evidence="1">
    <location>
        <begin position="1"/>
        <end position="31"/>
    </location>
</feature>
<sequence length="73" mass="8646">MYECDEPERSDEDSEQVMQQIPNEKEQKKEGVPRIAMTRANRRRIEVDNEKYKGAKKELRNAETFGGISTNWR</sequence>